<dbReference type="AlphaFoldDB" id="A0AAV2TTI2"/>
<dbReference type="InterPro" id="IPR036607">
    <property type="entry name" value="PRKCSH"/>
</dbReference>
<evidence type="ECO:0000256" key="6">
    <source>
        <dbReference type="SAM" id="SignalP"/>
    </source>
</evidence>
<reference evidence="8" key="1">
    <citation type="submission" date="2024-06" db="EMBL/GenBank/DDBJ databases">
        <authorList>
            <person name="Liu X."/>
            <person name="Lenzi L."/>
            <person name="Haldenby T S."/>
            <person name="Uol C."/>
        </authorList>
    </citation>
    <scope>NUCLEOTIDE SEQUENCE</scope>
</reference>
<feature type="compositionally biased region" description="Basic and acidic residues" evidence="5">
    <location>
        <begin position="199"/>
        <end position="227"/>
    </location>
</feature>
<evidence type="ECO:0000256" key="3">
    <source>
        <dbReference type="ARBA" id="ARBA00022824"/>
    </source>
</evidence>
<dbReference type="Pfam" id="PF12999">
    <property type="entry name" value="PRKCSH-like"/>
    <property type="match status" value="1"/>
</dbReference>
<evidence type="ECO:0000313" key="8">
    <source>
        <dbReference type="EMBL" id="CAL5140744.1"/>
    </source>
</evidence>
<evidence type="ECO:0000256" key="4">
    <source>
        <dbReference type="ARBA" id="ARBA00023157"/>
    </source>
</evidence>
<comment type="caution">
    <text evidence="8">The sequence shown here is derived from an EMBL/GenBank/DDBJ whole genome shotgun (WGS) entry which is preliminary data.</text>
</comment>
<dbReference type="Pfam" id="PF13015">
    <property type="entry name" value="PRKCSH_1"/>
    <property type="match status" value="1"/>
</dbReference>
<protein>
    <recommendedName>
        <fullName evidence="1">Glucosidase 2 subunit beta</fullName>
    </recommendedName>
</protein>
<evidence type="ECO:0000313" key="9">
    <source>
        <dbReference type="Proteomes" id="UP001497525"/>
    </source>
</evidence>
<evidence type="ECO:0000259" key="7">
    <source>
        <dbReference type="PROSITE" id="PS51914"/>
    </source>
</evidence>
<gene>
    <name evidence="8" type="ORF">CDAUBV1_LOCUS16039</name>
</gene>
<dbReference type="Gene3D" id="2.70.130.10">
    <property type="entry name" value="Mannose-6-phosphate receptor binding domain"/>
    <property type="match status" value="1"/>
</dbReference>
<dbReference type="GO" id="GO:0006491">
    <property type="term" value="P:N-glycan processing"/>
    <property type="evidence" value="ECO:0007669"/>
    <property type="project" value="TreeGrafter"/>
</dbReference>
<dbReference type="InterPro" id="IPR039794">
    <property type="entry name" value="Gtb1-like"/>
</dbReference>
<dbReference type="InterPro" id="IPR028146">
    <property type="entry name" value="PRKCSH_N"/>
</dbReference>
<name>A0AAV2TTI2_CALDB</name>
<feature type="domain" description="MRH" evidence="7">
    <location>
        <begin position="270"/>
        <end position="377"/>
    </location>
</feature>
<keyword evidence="2 6" id="KW-0732">Signal</keyword>
<dbReference type="PROSITE" id="PS51914">
    <property type="entry name" value="MRH"/>
    <property type="match status" value="1"/>
</dbReference>
<dbReference type="SUPFAM" id="SSF50911">
    <property type="entry name" value="Mannose 6-phosphate receptor domain"/>
    <property type="match status" value="1"/>
</dbReference>
<dbReference type="EMBL" id="CAXLJL010000778">
    <property type="protein sequence ID" value="CAL5140744.1"/>
    <property type="molecule type" value="Genomic_DNA"/>
</dbReference>
<evidence type="ECO:0000256" key="2">
    <source>
        <dbReference type="ARBA" id="ARBA00022729"/>
    </source>
</evidence>
<keyword evidence="4" id="KW-1015">Disulfide bond</keyword>
<accession>A0AAV2TTI2</accession>
<feature type="region of interest" description="Disordered" evidence="5">
    <location>
        <begin position="172"/>
        <end position="261"/>
    </location>
</feature>
<keyword evidence="3" id="KW-0256">Endoplasmic reticulum</keyword>
<dbReference type="Proteomes" id="UP001497525">
    <property type="component" value="Unassembled WGS sequence"/>
</dbReference>
<proteinExistence type="predicted"/>
<evidence type="ECO:0000256" key="1">
    <source>
        <dbReference type="ARBA" id="ARBA00022387"/>
    </source>
</evidence>
<organism evidence="8 9">
    <name type="scientific">Calicophoron daubneyi</name>
    <name type="common">Rumen fluke</name>
    <name type="synonym">Paramphistomum daubneyi</name>
    <dbReference type="NCBI Taxonomy" id="300641"/>
    <lineage>
        <taxon>Eukaryota</taxon>
        <taxon>Metazoa</taxon>
        <taxon>Spiralia</taxon>
        <taxon>Lophotrochozoa</taxon>
        <taxon>Platyhelminthes</taxon>
        <taxon>Trematoda</taxon>
        <taxon>Digenea</taxon>
        <taxon>Plagiorchiida</taxon>
        <taxon>Pronocephalata</taxon>
        <taxon>Paramphistomoidea</taxon>
        <taxon>Paramphistomidae</taxon>
        <taxon>Calicophoron</taxon>
    </lineage>
</organism>
<dbReference type="PANTHER" id="PTHR12630">
    <property type="entry name" value="N-LINKED OLIGOSACCHARIDE PROCESSING"/>
    <property type="match status" value="1"/>
</dbReference>
<evidence type="ECO:0000256" key="5">
    <source>
        <dbReference type="SAM" id="MobiDB-lite"/>
    </source>
</evidence>
<sequence length="390" mass="43577">MGSPTSYFFTLLAVYVTCGTALELPRGVPLRMSSAYRIGEPFTSLDGLGTVPWYEVNDDYCDLADGSDEPGTTACNNGVFFCRDVQYKTTSIPTMFVNDGVCDCCDGSDEYDGRTQCNSTCSVLAAAVREARSIRRNEIEQGCQLFKEYLKKLEATKLQKLIAEEKAAAALEAEKNQSTEKTPVSDEAQPDQTAPPDQEQDKKSPDHSDEHGDDVKPADEHDEKLDQSESESSPQPESEADSQAPPVITEPPKPIDYGPKEGFRMLTDLPDCLEFSDRSYTYQLCPFREIFQRDLGSQATGTSLGKWHGWAYAEDDYLKENQYAVMLFTDGLECWNGPRRSTKVHVYCGEKNELMAAEEPSRCEYVMHLKTPAACFDDPDVIFKRVHPED</sequence>
<dbReference type="InterPro" id="IPR009011">
    <property type="entry name" value="Man6P_isomerase_rcpt-bd_dom_sf"/>
</dbReference>
<dbReference type="PANTHER" id="PTHR12630:SF1">
    <property type="entry name" value="GLUCOSIDASE 2 SUBUNIT BETA"/>
    <property type="match status" value="1"/>
</dbReference>
<dbReference type="GO" id="GO:0017177">
    <property type="term" value="C:glucosidase II complex"/>
    <property type="evidence" value="ECO:0007669"/>
    <property type="project" value="TreeGrafter"/>
</dbReference>
<feature type="chain" id="PRO_5043830929" description="Glucosidase 2 subunit beta" evidence="6">
    <location>
        <begin position="22"/>
        <end position="390"/>
    </location>
</feature>
<dbReference type="InterPro" id="IPR044865">
    <property type="entry name" value="MRH_dom"/>
</dbReference>
<feature type="signal peptide" evidence="6">
    <location>
        <begin position="1"/>
        <end position="21"/>
    </location>
</feature>